<gene>
    <name evidence="2" type="ORF">C8F04DRAFT_1204840</name>
</gene>
<organism evidence="2 3">
    <name type="scientific">Mycena alexandri</name>
    <dbReference type="NCBI Taxonomy" id="1745969"/>
    <lineage>
        <taxon>Eukaryota</taxon>
        <taxon>Fungi</taxon>
        <taxon>Dikarya</taxon>
        <taxon>Basidiomycota</taxon>
        <taxon>Agaricomycotina</taxon>
        <taxon>Agaricomycetes</taxon>
        <taxon>Agaricomycetidae</taxon>
        <taxon>Agaricales</taxon>
        <taxon>Marasmiineae</taxon>
        <taxon>Mycenaceae</taxon>
        <taxon>Mycena</taxon>
    </lineage>
</organism>
<dbReference type="Proteomes" id="UP001218188">
    <property type="component" value="Unassembled WGS sequence"/>
</dbReference>
<evidence type="ECO:0000313" key="3">
    <source>
        <dbReference type="Proteomes" id="UP001218188"/>
    </source>
</evidence>
<keyword evidence="3" id="KW-1185">Reference proteome</keyword>
<feature type="compositionally biased region" description="Low complexity" evidence="1">
    <location>
        <begin position="151"/>
        <end position="165"/>
    </location>
</feature>
<feature type="region of interest" description="Disordered" evidence="1">
    <location>
        <begin position="113"/>
        <end position="173"/>
    </location>
</feature>
<proteinExistence type="predicted"/>
<name>A0AAD6RVC1_9AGAR</name>
<sequence>MLGVWNELRYNTIPEARNLIQWMLAGCLRARAMFIYLRDYYGQNPLHLRSPGIQYLIHQQNSAQQRWLLLTTGDATPMSRRGPATTVVAGEQRLWAGAHMAPPMPPPLPPVQLTMTDMDDPMPAPSGSQEDPFELSYLGRSPPPAGGDPNDASSASASLTVALDAASRRSPRL</sequence>
<accession>A0AAD6RVC1</accession>
<reference evidence="2" key="1">
    <citation type="submission" date="2023-03" db="EMBL/GenBank/DDBJ databases">
        <title>Massive genome expansion in bonnet fungi (Mycena s.s.) driven by repeated elements and novel gene families across ecological guilds.</title>
        <authorList>
            <consortium name="Lawrence Berkeley National Laboratory"/>
            <person name="Harder C.B."/>
            <person name="Miyauchi S."/>
            <person name="Viragh M."/>
            <person name="Kuo A."/>
            <person name="Thoen E."/>
            <person name="Andreopoulos B."/>
            <person name="Lu D."/>
            <person name="Skrede I."/>
            <person name="Drula E."/>
            <person name="Henrissat B."/>
            <person name="Morin E."/>
            <person name="Kohler A."/>
            <person name="Barry K."/>
            <person name="LaButti K."/>
            <person name="Morin E."/>
            <person name="Salamov A."/>
            <person name="Lipzen A."/>
            <person name="Mereny Z."/>
            <person name="Hegedus B."/>
            <person name="Baldrian P."/>
            <person name="Stursova M."/>
            <person name="Weitz H."/>
            <person name="Taylor A."/>
            <person name="Grigoriev I.V."/>
            <person name="Nagy L.G."/>
            <person name="Martin F."/>
            <person name="Kauserud H."/>
        </authorList>
    </citation>
    <scope>NUCLEOTIDE SEQUENCE</scope>
    <source>
        <strain evidence="2">CBHHK200</strain>
    </source>
</reference>
<dbReference type="EMBL" id="JARJCM010000798">
    <property type="protein sequence ID" value="KAJ7015885.1"/>
    <property type="molecule type" value="Genomic_DNA"/>
</dbReference>
<protein>
    <submittedName>
        <fullName evidence="2">Uncharacterized protein</fullName>
    </submittedName>
</protein>
<comment type="caution">
    <text evidence="2">The sequence shown here is derived from an EMBL/GenBank/DDBJ whole genome shotgun (WGS) entry which is preliminary data.</text>
</comment>
<dbReference type="AlphaFoldDB" id="A0AAD6RVC1"/>
<evidence type="ECO:0000313" key="2">
    <source>
        <dbReference type="EMBL" id="KAJ7015885.1"/>
    </source>
</evidence>
<evidence type="ECO:0000256" key="1">
    <source>
        <dbReference type="SAM" id="MobiDB-lite"/>
    </source>
</evidence>